<dbReference type="Gene3D" id="2.60.40.10">
    <property type="entry name" value="Immunoglobulins"/>
    <property type="match status" value="2"/>
</dbReference>
<evidence type="ECO:0000313" key="3">
    <source>
        <dbReference type="Proteomes" id="UP000281553"/>
    </source>
</evidence>
<dbReference type="AlphaFoldDB" id="A0A3P7MP85"/>
<dbReference type="Proteomes" id="UP000281553">
    <property type="component" value="Unassembled WGS sequence"/>
</dbReference>
<dbReference type="SMART" id="SM00060">
    <property type="entry name" value="FN3"/>
    <property type="match status" value="2"/>
</dbReference>
<dbReference type="EMBL" id="UYRU01080877">
    <property type="protein sequence ID" value="VDN31455.1"/>
    <property type="molecule type" value="Genomic_DNA"/>
</dbReference>
<dbReference type="SUPFAM" id="SSF49265">
    <property type="entry name" value="Fibronectin type III"/>
    <property type="match status" value="1"/>
</dbReference>
<dbReference type="GO" id="GO:0016020">
    <property type="term" value="C:membrane"/>
    <property type="evidence" value="ECO:0007669"/>
    <property type="project" value="UniProtKB-SubCell"/>
</dbReference>
<dbReference type="PROSITE" id="PS50853">
    <property type="entry name" value="FN3"/>
    <property type="match status" value="2"/>
</dbReference>
<feature type="domain" description="Fibronectin type-III" evidence="1">
    <location>
        <begin position="97"/>
        <end position="186"/>
    </location>
</feature>
<evidence type="ECO:0000313" key="2">
    <source>
        <dbReference type="EMBL" id="VDN31455.1"/>
    </source>
</evidence>
<dbReference type="OrthoDB" id="438268at2759"/>
<feature type="domain" description="Fibronectin type-III" evidence="1">
    <location>
        <begin position="4"/>
        <end position="93"/>
    </location>
</feature>
<evidence type="ECO:0000259" key="1">
    <source>
        <dbReference type="PROSITE" id="PS50853"/>
    </source>
</evidence>
<keyword evidence="3" id="KW-1185">Reference proteome</keyword>
<dbReference type="CDD" id="cd00063">
    <property type="entry name" value="FN3"/>
    <property type="match status" value="2"/>
</dbReference>
<gene>
    <name evidence="2" type="ORF">DILT_LOCUS15753</name>
</gene>
<dbReference type="InterPro" id="IPR013783">
    <property type="entry name" value="Ig-like_fold"/>
</dbReference>
<sequence>MPIVPKDFTASILGCTTVRLTWKAPNISQPWGRQYLLTVSSRTFTKSYKLQKTEDTINNLVPASTYNFTLQALDKNGRPFRAGALIPVQMPACAVPVPRDLTASAVSPTTIRVTWKPPTDSGVIGDKYQVTVRNDTYQDKVMVTKPEFILPKANPNSVYNFTVSATDRSGKPFPAAASISVKMKVSRKFPLSSMTYPMFANK</sequence>
<dbReference type="InterPro" id="IPR003961">
    <property type="entry name" value="FN3_dom"/>
</dbReference>
<reference evidence="2 3" key="1">
    <citation type="submission" date="2018-11" db="EMBL/GenBank/DDBJ databases">
        <authorList>
            <consortium name="Pathogen Informatics"/>
        </authorList>
    </citation>
    <scope>NUCLEOTIDE SEQUENCE [LARGE SCALE GENOMIC DNA]</scope>
</reference>
<dbReference type="InterPro" id="IPR036116">
    <property type="entry name" value="FN3_sf"/>
</dbReference>
<dbReference type="PANTHER" id="PTHR46957">
    <property type="entry name" value="CYTOKINE RECEPTOR"/>
    <property type="match status" value="1"/>
</dbReference>
<proteinExistence type="predicted"/>
<dbReference type="PANTHER" id="PTHR46957:SF3">
    <property type="entry name" value="CYTOKINE RECEPTOR"/>
    <property type="match status" value="1"/>
</dbReference>
<dbReference type="InterPro" id="IPR050713">
    <property type="entry name" value="RTP_Phos/Ushers"/>
</dbReference>
<dbReference type="Pfam" id="PF00041">
    <property type="entry name" value="fn3"/>
    <property type="match status" value="2"/>
</dbReference>
<name>A0A3P7MP85_DIBLA</name>
<organism evidence="2 3">
    <name type="scientific">Dibothriocephalus latus</name>
    <name type="common">Fish tapeworm</name>
    <name type="synonym">Diphyllobothrium latum</name>
    <dbReference type="NCBI Taxonomy" id="60516"/>
    <lineage>
        <taxon>Eukaryota</taxon>
        <taxon>Metazoa</taxon>
        <taxon>Spiralia</taxon>
        <taxon>Lophotrochozoa</taxon>
        <taxon>Platyhelminthes</taxon>
        <taxon>Cestoda</taxon>
        <taxon>Eucestoda</taxon>
        <taxon>Diphyllobothriidea</taxon>
        <taxon>Diphyllobothriidae</taxon>
        <taxon>Dibothriocephalus</taxon>
    </lineage>
</organism>
<protein>
    <recommendedName>
        <fullName evidence="1">Fibronectin type-III domain-containing protein</fullName>
    </recommendedName>
</protein>
<accession>A0A3P7MP85</accession>